<comment type="caution">
    <text evidence="2">The sequence shown here is derived from an EMBL/GenBank/DDBJ whole genome shotgun (WGS) entry which is preliminary data.</text>
</comment>
<gene>
    <name evidence="2" type="ORF">RY831_25910</name>
</gene>
<dbReference type="RefSeq" id="WP_326509278.1">
    <property type="nucleotide sequence ID" value="NZ_JAWIIV010000033.1"/>
</dbReference>
<keyword evidence="3" id="KW-1185">Reference proteome</keyword>
<feature type="domain" description="Cupin type-2" evidence="1">
    <location>
        <begin position="40"/>
        <end position="103"/>
    </location>
</feature>
<dbReference type="Proteomes" id="UP001352263">
    <property type="component" value="Unassembled WGS sequence"/>
</dbReference>
<protein>
    <submittedName>
        <fullName evidence="2">Cupin domain-containing protein</fullName>
    </submittedName>
</protein>
<evidence type="ECO:0000313" key="3">
    <source>
        <dbReference type="Proteomes" id="UP001352263"/>
    </source>
</evidence>
<organism evidence="2 3">
    <name type="scientific">Noviherbaspirillum album</name>
    <dbReference type="NCBI Taxonomy" id="3080276"/>
    <lineage>
        <taxon>Bacteria</taxon>
        <taxon>Pseudomonadati</taxon>
        <taxon>Pseudomonadota</taxon>
        <taxon>Betaproteobacteria</taxon>
        <taxon>Burkholderiales</taxon>
        <taxon>Oxalobacteraceae</taxon>
        <taxon>Noviherbaspirillum</taxon>
    </lineage>
</organism>
<accession>A0ABU6JG08</accession>
<dbReference type="SUPFAM" id="SSF51182">
    <property type="entry name" value="RmlC-like cupins"/>
    <property type="match status" value="1"/>
</dbReference>
<dbReference type="InterPro" id="IPR013096">
    <property type="entry name" value="Cupin_2"/>
</dbReference>
<dbReference type="CDD" id="cd02230">
    <property type="entry name" value="cupin_HP0902-like"/>
    <property type="match status" value="1"/>
</dbReference>
<proteinExistence type="predicted"/>
<evidence type="ECO:0000313" key="2">
    <source>
        <dbReference type="EMBL" id="MEC4722606.1"/>
    </source>
</evidence>
<dbReference type="EMBL" id="JAWIIV010000033">
    <property type="protein sequence ID" value="MEC4722606.1"/>
    <property type="molecule type" value="Genomic_DNA"/>
</dbReference>
<dbReference type="Pfam" id="PF07883">
    <property type="entry name" value="Cupin_2"/>
    <property type="match status" value="1"/>
</dbReference>
<dbReference type="InterPro" id="IPR014710">
    <property type="entry name" value="RmlC-like_jellyroll"/>
</dbReference>
<evidence type="ECO:0000259" key="1">
    <source>
        <dbReference type="Pfam" id="PF07883"/>
    </source>
</evidence>
<reference evidence="2 3" key="1">
    <citation type="submission" date="2023-10" db="EMBL/GenBank/DDBJ databases">
        <title>Noviherbaspirillum sp. CPCC 100848 genome assembly.</title>
        <authorList>
            <person name="Li X.Y."/>
            <person name="Fang X.M."/>
        </authorList>
    </citation>
    <scope>NUCLEOTIDE SEQUENCE [LARGE SCALE GENOMIC DNA]</scope>
    <source>
        <strain evidence="2 3">CPCC 100848</strain>
    </source>
</reference>
<dbReference type="InterPro" id="IPR011051">
    <property type="entry name" value="RmlC_Cupin_sf"/>
</dbReference>
<name>A0ABU6JG08_9BURK</name>
<dbReference type="Gene3D" id="2.60.120.10">
    <property type="entry name" value="Jelly Rolls"/>
    <property type="match status" value="1"/>
</dbReference>
<sequence>MSLHHATPGELIDIRPLGDKLVDSASLALVRTDDFEVMRLVLPQGKSIPEHRIEGELTLQCLEGTVEVETLGQCRQLRAGQMIYLQGNTPYALAAPENASVLMTMLRKGTDSKAD</sequence>